<feature type="transmembrane region" description="Helical" evidence="1">
    <location>
        <begin position="6"/>
        <end position="27"/>
    </location>
</feature>
<comment type="caution">
    <text evidence="2">The sequence shown here is derived from an EMBL/GenBank/DDBJ whole genome shotgun (WGS) entry which is preliminary data.</text>
</comment>
<evidence type="ECO:0000256" key="1">
    <source>
        <dbReference type="SAM" id="Phobius"/>
    </source>
</evidence>
<keyword evidence="1" id="KW-1133">Transmembrane helix</keyword>
<keyword evidence="1" id="KW-0812">Transmembrane</keyword>
<organism evidence="2 3">
    <name type="scientific">Corynebacterium tuscaniense</name>
    <dbReference type="NCBI Taxonomy" id="302449"/>
    <lineage>
        <taxon>Bacteria</taxon>
        <taxon>Bacillati</taxon>
        <taxon>Actinomycetota</taxon>
        <taxon>Actinomycetes</taxon>
        <taxon>Mycobacteriales</taxon>
        <taxon>Corynebacteriaceae</taxon>
        <taxon>Corynebacterium</taxon>
    </lineage>
</organism>
<proteinExistence type="predicted"/>
<gene>
    <name evidence="2" type="ORF">CJ203_03555</name>
</gene>
<feature type="transmembrane region" description="Helical" evidence="1">
    <location>
        <begin position="34"/>
        <end position="59"/>
    </location>
</feature>
<dbReference type="AlphaFoldDB" id="A0A2N6T5Z8"/>
<dbReference type="EMBL" id="PNHG01000004">
    <property type="protein sequence ID" value="PMC64746.1"/>
    <property type="molecule type" value="Genomic_DNA"/>
</dbReference>
<name>A0A2N6T5Z8_9CORY</name>
<keyword evidence="3" id="KW-1185">Reference proteome</keyword>
<evidence type="ECO:0000313" key="3">
    <source>
        <dbReference type="Proteomes" id="UP000235836"/>
    </source>
</evidence>
<keyword evidence="1" id="KW-0472">Membrane</keyword>
<sequence length="62" mass="6477">MGTATILGICSIFIAFALFGACFWAVVKKKPVGLAVTLGILAFIFMTVLPVSLAVFFAAPNP</sequence>
<reference evidence="2 3" key="1">
    <citation type="submission" date="2017-09" db="EMBL/GenBank/DDBJ databases">
        <title>Bacterial strain isolated from the female urinary microbiota.</title>
        <authorList>
            <person name="Thomas-White K."/>
            <person name="Kumar N."/>
            <person name="Forster S."/>
            <person name="Putonti C."/>
            <person name="Lawley T."/>
            <person name="Wolfe A.J."/>
        </authorList>
    </citation>
    <scope>NUCLEOTIDE SEQUENCE [LARGE SCALE GENOMIC DNA]</scope>
    <source>
        <strain evidence="2 3">UMB0792</strain>
    </source>
</reference>
<evidence type="ECO:0000313" key="2">
    <source>
        <dbReference type="EMBL" id="PMC64746.1"/>
    </source>
</evidence>
<protein>
    <submittedName>
        <fullName evidence="2">Uncharacterized protein</fullName>
    </submittedName>
</protein>
<dbReference type="Proteomes" id="UP000235836">
    <property type="component" value="Unassembled WGS sequence"/>
</dbReference>
<accession>A0A2N6T5Z8</accession>